<name>A0A6H0ZJU8_9HYPH</name>
<sequence length="288" mass="30686">MAAAEQQREWQLEDRTEERAYNRTQLDESRAYDRAQLDEARAYSRTVLGNLVEDATNAGFNPLTLVRSGAASNYNAGAGFAPLSSTPLTASPSPARQAPVRQAVGGSVAADAVGAVGDFMSNFDPFADSKREQEYRLVESQIAALNASALSGIARGAGSFAQGDFERRPSGAGGALSKKGPLGHPGQWEPGDVTVTNPFKSEPVNPNVSDAAVWEQRYGEPGSWVGGVWVGFNDLTDAGARYIDKAGKAVTNWIGSGYRRAAAQLSGGKKSKPKQKDTFSDPFPPWAW</sequence>
<dbReference type="EMBL" id="CP050898">
    <property type="protein sequence ID" value="QIX20433.1"/>
    <property type="molecule type" value="Genomic_DNA"/>
</dbReference>
<accession>A0A6H0ZJU8</accession>
<evidence type="ECO:0000313" key="2">
    <source>
        <dbReference type="EMBL" id="QIX20433.1"/>
    </source>
</evidence>
<evidence type="ECO:0000313" key="3">
    <source>
        <dbReference type="Proteomes" id="UP000500870"/>
    </source>
</evidence>
<dbReference type="RefSeq" id="WP_177319097.1">
    <property type="nucleotide sequence ID" value="NZ_CP050898.1"/>
</dbReference>
<gene>
    <name evidence="2" type="ORF">FOB41_04420</name>
</gene>
<protein>
    <submittedName>
        <fullName evidence="2">Uncharacterized protein</fullName>
    </submittedName>
</protein>
<feature type="region of interest" description="Disordered" evidence="1">
    <location>
        <begin position="164"/>
        <end position="193"/>
    </location>
</feature>
<evidence type="ECO:0000256" key="1">
    <source>
        <dbReference type="SAM" id="MobiDB-lite"/>
    </source>
</evidence>
<feature type="region of interest" description="Disordered" evidence="1">
    <location>
        <begin position="264"/>
        <end position="288"/>
    </location>
</feature>
<proteinExistence type="predicted"/>
<feature type="region of interest" description="Disordered" evidence="1">
    <location>
        <begin position="1"/>
        <end position="29"/>
    </location>
</feature>
<dbReference type="AlphaFoldDB" id="A0A6H0ZJU8"/>
<organism evidence="2 3">
    <name type="scientific">Agrobacterium pusense</name>
    <dbReference type="NCBI Taxonomy" id="648995"/>
    <lineage>
        <taxon>Bacteria</taxon>
        <taxon>Pseudomonadati</taxon>
        <taxon>Pseudomonadota</taxon>
        <taxon>Alphaproteobacteria</taxon>
        <taxon>Hyphomicrobiales</taxon>
        <taxon>Rhizobiaceae</taxon>
        <taxon>Rhizobium/Agrobacterium group</taxon>
        <taxon>Agrobacterium</taxon>
    </lineage>
</organism>
<dbReference type="Proteomes" id="UP000500870">
    <property type="component" value="Chromosome 1"/>
</dbReference>
<reference evidence="2 3" key="1">
    <citation type="submission" date="2020-04" db="EMBL/GenBank/DDBJ databases">
        <title>FDA dAtabase for Regulatory Grade micrObial Sequences (FDA-ARGOS): Supporting development and validation of Infectious Disease Dx tests.</title>
        <authorList>
            <person name="Sciortino C."/>
            <person name="Tallon L."/>
            <person name="Sadzewicz L."/>
            <person name="Vavikolanu K."/>
            <person name="Mehta A."/>
            <person name="Aluvathingal J."/>
            <person name="Nadendla S."/>
            <person name="Nandy P."/>
            <person name="Geyer C."/>
            <person name="Yan Y."/>
            <person name="Sichtig H."/>
        </authorList>
    </citation>
    <scope>NUCLEOTIDE SEQUENCE [LARGE SCALE GENOMIC DNA]</scope>
    <source>
        <strain evidence="2 3">FDAARGOS_633</strain>
    </source>
</reference>